<feature type="non-terminal residue" evidence="1">
    <location>
        <position position="148"/>
    </location>
</feature>
<keyword evidence="2" id="KW-1185">Reference proteome</keyword>
<accession>A0ACB8RQ37</accession>
<sequence length="148" mass="16649">MRRLSSVLIDSSRLRIEVTTTTSYQRLLVHRCSAYYKVLPESESTKVIAISHTPESRVPQRRVADLVPAEATKPQTFKIMRRLPNDRGRSKPQSRTGSVGGEDADLSDPEPSESGSQGGRGRRPMNLTLEQREAAYNEARSRIFMGFE</sequence>
<reference evidence="1" key="2">
    <citation type="journal article" date="2022" name="New Phytol.">
        <title>Evolutionary transition to the ectomycorrhizal habit in the genomes of a hyperdiverse lineage of mushroom-forming fungi.</title>
        <authorList>
            <person name="Looney B."/>
            <person name="Miyauchi S."/>
            <person name="Morin E."/>
            <person name="Drula E."/>
            <person name="Courty P.E."/>
            <person name="Kohler A."/>
            <person name="Kuo A."/>
            <person name="LaButti K."/>
            <person name="Pangilinan J."/>
            <person name="Lipzen A."/>
            <person name="Riley R."/>
            <person name="Andreopoulos W."/>
            <person name="He G."/>
            <person name="Johnson J."/>
            <person name="Nolan M."/>
            <person name="Tritt A."/>
            <person name="Barry K.W."/>
            <person name="Grigoriev I.V."/>
            <person name="Nagy L.G."/>
            <person name="Hibbett D."/>
            <person name="Henrissat B."/>
            <person name="Matheny P.B."/>
            <person name="Labbe J."/>
            <person name="Martin F.M."/>
        </authorList>
    </citation>
    <scope>NUCLEOTIDE SEQUENCE</scope>
    <source>
        <strain evidence="1">FP105234-sp</strain>
    </source>
</reference>
<dbReference type="Proteomes" id="UP000814033">
    <property type="component" value="Unassembled WGS sequence"/>
</dbReference>
<proteinExistence type="predicted"/>
<evidence type="ECO:0000313" key="1">
    <source>
        <dbReference type="EMBL" id="KAI0046218.1"/>
    </source>
</evidence>
<protein>
    <submittedName>
        <fullName evidence="1">Uncharacterized protein</fullName>
    </submittedName>
</protein>
<comment type="caution">
    <text evidence="1">The sequence shown here is derived from an EMBL/GenBank/DDBJ whole genome shotgun (WGS) entry which is preliminary data.</text>
</comment>
<name>A0ACB8RQ37_9AGAM</name>
<gene>
    <name evidence="1" type="ORF">FA95DRAFT_1494361</name>
</gene>
<evidence type="ECO:0000313" key="2">
    <source>
        <dbReference type="Proteomes" id="UP000814033"/>
    </source>
</evidence>
<reference evidence="1" key="1">
    <citation type="submission" date="2021-02" db="EMBL/GenBank/DDBJ databases">
        <authorList>
            <consortium name="DOE Joint Genome Institute"/>
            <person name="Ahrendt S."/>
            <person name="Looney B.P."/>
            <person name="Miyauchi S."/>
            <person name="Morin E."/>
            <person name="Drula E."/>
            <person name="Courty P.E."/>
            <person name="Chicoki N."/>
            <person name="Fauchery L."/>
            <person name="Kohler A."/>
            <person name="Kuo A."/>
            <person name="Labutti K."/>
            <person name="Pangilinan J."/>
            <person name="Lipzen A."/>
            <person name="Riley R."/>
            <person name="Andreopoulos W."/>
            <person name="He G."/>
            <person name="Johnson J."/>
            <person name="Barry K.W."/>
            <person name="Grigoriev I.V."/>
            <person name="Nagy L."/>
            <person name="Hibbett D."/>
            <person name="Henrissat B."/>
            <person name="Matheny P.B."/>
            <person name="Labbe J."/>
            <person name="Martin F."/>
        </authorList>
    </citation>
    <scope>NUCLEOTIDE SEQUENCE</scope>
    <source>
        <strain evidence="1">FP105234-sp</strain>
    </source>
</reference>
<dbReference type="EMBL" id="MU275931">
    <property type="protein sequence ID" value="KAI0046218.1"/>
    <property type="molecule type" value="Genomic_DNA"/>
</dbReference>
<organism evidence="1 2">
    <name type="scientific">Auriscalpium vulgare</name>
    <dbReference type="NCBI Taxonomy" id="40419"/>
    <lineage>
        <taxon>Eukaryota</taxon>
        <taxon>Fungi</taxon>
        <taxon>Dikarya</taxon>
        <taxon>Basidiomycota</taxon>
        <taxon>Agaricomycotina</taxon>
        <taxon>Agaricomycetes</taxon>
        <taxon>Russulales</taxon>
        <taxon>Auriscalpiaceae</taxon>
        <taxon>Auriscalpium</taxon>
    </lineage>
</organism>